<dbReference type="PANTHER" id="PTHR22854">
    <property type="entry name" value="TRYPTOPHAN BIOSYNTHESIS PROTEIN"/>
    <property type="match status" value="1"/>
</dbReference>
<gene>
    <name evidence="9" type="primary">trpC</name>
    <name evidence="11" type="ORF">DFR56_108155</name>
</gene>
<dbReference type="GO" id="GO:0000162">
    <property type="term" value="P:L-tryptophan biosynthetic process"/>
    <property type="evidence" value="ECO:0007669"/>
    <property type="project" value="UniProtKB-UniRule"/>
</dbReference>
<dbReference type="InterPro" id="IPR013785">
    <property type="entry name" value="Aldolase_TIM"/>
</dbReference>
<dbReference type="HAMAP" id="MF_00134_B">
    <property type="entry name" value="IGPS_B"/>
    <property type="match status" value="1"/>
</dbReference>
<comment type="catalytic activity">
    <reaction evidence="1 9">
        <text>1-(2-carboxyphenylamino)-1-deoxy-D-ribulose 5-phosphate + H(+) = (1S,2R)-1-C-(indol-3-yl)glycerol 3-phosphate + CO2 + H2O</text>
        <dbReference type="Rhea" id="RHEA:23476"/>
        <dbReference type="ChEBI" id="CHEBI:15377"/>
        <dbReference type="ChEBI" id="CHEBI:15378"/>
        <dbReference type="ChEBI" id="CHEBI:16526"/>
        <dbReference type="ChEBI" id="CHEBI:58613"/>
        <dbReference type="ChEBI" id="CHEBI:58866"/>
        <dbReference type="EC" id="4.1.1.48"/>
    </reaction>
</comment>
<dbReference type="AlphaFoldDB" id="A0A2V3VWK2"/>
<comment type="caution">
    <text evidence="11">The sequence shown here is derived from an EMBL/GenBank/DDBJ whole genome shotgun (WGS) entry which is preliminary data.</text>
</comment>
<reference evidence="11 12" key="1">
    <citation type="submission" date="2018-05" db="EMBL/GenBank/DDBJ databases">
        <title>Genomic Encyclopedia of Type Strains, Phase IV (KMG-IV): sequencing the most valuable type-strain genomes for metagenomic binning, comparative biology and taxonomic classification.</title>
        <authorList>
            <person name="Goeker M."/>
        </authorList>
    </citation>
    <scope>NUCLEOTIDE SEQUENCE [LARGE SCALE GENOMIC DNA]</scope>
    <source>
        <strain evidence="11 12">DSM 28556</strain>
    </source>
</reference>
<keyword evidence="5 9" id="KW-0210">Decarboxylase</keyword>
<dbReference type="CDD" id="cd00331">
    <property type="entry name" value="IGPS"/>
    <property type="match status" value="1"/>
</dbReference>
<proteinExistence type="inferred from homology"/>
<keyword evidence="7 9" id="KW-0057">Aromatic amino acid biosynthesis</keyword>
<evidence type="ECO:0000256" key="4">
    <source>
        <dbReference type="ARBA" id="ARBA00022605"/>
    </source>
</evidence>
<protein>
    <recommendedName>
        <fullName evidence="9">Indole-3-glycerol phosphate synthase</fullName>
        <shortName evidence="9">IGPS</shortName>
        <ecNumber evidence="9">4.1.1.48</ecNumber>
    </recommendedName>
</protein>
<dbReference type="GO" id="GO:0004425">
    <property type="term" value="F:indole-3-glycerol-phosphate synthase activity"/>
    <property type="evidence" value="ECO:0007669"/>
    <property type="project" value="UniProtKB-UniRule"/>
</dbReference>
<dbReference type="PROSITE" id="PS00614">
    <property type="entry name" value="IGPS"/>
    <property type="match status" value="1"/>
</dbReference>
<evidence type="ECO:0000256" key="3">
    <source>
        <dbReference type="ARBA" id="ARBA00008737"/>
    </source>
</evidence>
<evidence type="ECO:0000256" key="6">
    <source>
        <dbReference type="ARBA" id="ARBA00022822"/>
    </source>
</evidence>
<sequence length="263" mass="29076">MTILDKIITEKKKEVATLRHQTFEQTSDKKIKPFSERIKSKTTMGVIAEMKRASPSKGIINADVDPVKQAKLYEENGASAISVLTDKPFFKGSMDDLRAVREAVGVPILCKDFMIDTVQIDQAKAAGANIILLIAAALHDEDLKKLYSYAKELELEVLCEVHDEAEMERVLNLGATIIGINNRDLKTFHVDLQTTNRLASMVTNPNTILISESGIQTKQDVETVANAGAEVILVGETLMRAHDMISTMEELQIPLPTKARLSK</sequence>
<dbReference type="Proteomes" id="UP000247978">
    <property type="component" value="Unassembled WGS sequence"/>
</dbReference>
<comment type="similarity">
    <text evidence="3 9">Belongs to the TrpC family.</text>
</comment>
<dbReference type="NCBIfam" id="NF001371">
    <property type="entry name" value="PRK00278.1-3"/>
    <property type="match status" value="1"/>
</dbReference>
<dbReference type="OrthoDB" id="9804217at2"/>
<evidence type="ECO:0000256" key="5">
    <source>
        <dbReference type="ARBA" id="ARBA00022793"/>
    </source>
</evidence>
<dbReference type="Gene3D" id="3.20.20.70">
    <property type="entry name" value="Aldolase class I"/>
    <property type="match status" value="1"/>
</dbReference>
<evidence type="ECO:0000259" key="10">
    <source>
        <dbReference type="Pfam" id="PF00218"/>
    </source>
</evidence>
<evidence type="ECO:0000256" key="9">
    <source>
        <dbReference type="HAMAP-Rule" id="MF_00134"/>
    </source>
</evidence>
<dbReference type="RefSeq" id="WP_110395748.1">
    <property type="nucleotide sequence ID" value="NZ_JBHUHB010000001.1"/>
</dbReference>
<evidence type="ECO:0000256" key="1">
    <source>
        <dbReference type="ARBA" id="ARBA00001633"/>
    </source>
</evidence>
<dbReference type="Pfam" id="PF00218">
    <property type="entry name" value="IGPS"/>
    <property type="match status" value="1"/>
</dbReference>
<dbReference type="EMBL" id="QJJQ01000008">
    <property type="protein sequence ID" value="PXW86337.1"/>
    <property type="molecule type" value="Genomic_DNA"/>
</dbReference>
<dbReference type="UniPathway" id="UPA00035">
    <property type="reaction ID" value="UER00043"/>
</dbReference>
<evidence type="ECO:0000256" key="2">
    <source>
        <dbReference type="ARBA" id="ARBA00004696"/>
    </source>
</evidence>
<accession>A0A2V3VWK2</accession>
<keyword evidence="6 9" id="KW-0822">Tryptophan biosynthesis</keyword>
<keyword evidence="8 9" id="KW-0456">Lyase</keyword>
<dbReference type="InterPro" id="IPR011060">
    <property type="entry name" value="RibuloseP-bd_barrel"/>
</dbReference>
<evidence type="ECO:0000313" key="12">
    <source>
        <dbReference type="Proteomes" id="UP000247978"/>
    </source>
</evidence>
<dbReference type="GO" id="GO:0004640">
    <property type="term" value="F:phosphoribosylanthranilate isomerase activity"/>
    <property type="evidence" value="ECO:0007669"/>
    <property type="project" value="TreeGrafter"/>
</dbReference>
<name>A0A2V3VWK2_9BACI</name>
<dbReference type="InterPro" id="IPR045186">
    <property type="entry name" value="Indole-3-glycerol_P_synth"/>
</dbReference>
<dbReference type="FunFam" id="3.20.20.70:FF:000024">
    <property type="entry name" value="Indole-3-glycerol phosphate synthase"/>
    <property type="match status" value="1"/>
</dbReference>
<evidence type="ECO:0000313" key="11">
    <source>
        <dbReference type="EMBL" id="PXW86337.1"/>
    </source>
</evidence>
<dbReference type="EC" id="4.1.1.48" evidence="9"/>
<dbReference type="InterPro" id="IPR001468">
    <property type="entry name" value="Indole-3-GlycerolPSynthase_CS"/>
</dbReference>
<keyword evidence="12" id="KW-1185">Reference proteome</keyword>
<comment type="pathway">
    <text evidence="2 9">Amino-acid biosynthesis; L-tryptophan biosynthesis; L-tryptophan from chorismate: step 4/5.</text>
</comment>
<dbReference type="SUPFAM" id="SSF51366">
    <property type="entry name" value="Ribulose-phoshate binding barrel"/>
    <property type="match status" value="1"/>
</dbReference>
<dbReference type="HAMAP" id="MF_00134_A">
    <property type="entry name" value="IGPS_A"/>
    <property type="match status" value="1"/>
</dbReference>
<dbReference type="NCBIfam" id="NF001377">
    <property type="entry name" value="PRK00278.2-4"/>
    <property type="match status" value="1"/>
</dbReference>
<evidence type="ECO:0000256" key="7">
    <source>
        <dbReference type="ARBA" id="ARBA00023141"/>
    </source>
</evidence>
<dbReference type="InterPro" id="IPR013798">
    <property type="entry name" value="Indole-3-glycerol_P_synth_dom"/>
</dbReference>
<organism evidence="11 12">
    <name type="scientific">Pseudogracilibacillus auburnensis</name>
    <dbReference type="NCBI Taxonomy" id="1494959"/>
    <lineage>
        <taxon>Bacteria</taxon>
        <taxon>Bacillati</taxon>
        <taxon>Bacillota</taxon>
        <taxon>Bacilli</taxon>
        <taxon>Bacillales</taxon>
        <taxon>Bacillaceae</taxon>
        <taxon>Pseudogracilibacillus</taxon>
    </lineage>
</organism>
<keyword evidence="4 9" id="KW-0028">Amino-acid biosynthesis</keyword>
<feature type="domain" description="Indole-3-glycerol phosphate synthase" evidence="10">
    <location>
        <begin position="4"/>
        <end position="251"/>
    </location>
</feature>
<evidence type="ECO:0000256" key="8">
    <source>
        <dbReference type="ARBA" id="ARBA00023239"/>
    </source>
</evidence>
<dbReference type="PANTHER" id="PTHR22854:SF2">
    <property type="entry name" value="INDOLE-3-GLYCEROL-PHOSPHATE SYNTHASE"/>
    <property type="match status" value="1"/>
</dbReference>